<dbReference type="Proteomes" id="UP000181936">
    <property type="component" value="Chromosome"/>
</dbReference>
<keyword evidence="2" id="KW-0378">Hydrolase</keyword>
<dbReference type="STRING" id="1547283.A9C19_03495"/>
<dbReference type="CDD" id="cd07721">
    <property type="entry name" value="yflN-like_MBL-fold"/>
    <property type="match status" value="1"/>
</dbReference>
<evidence type="ECO:0000313" key="3">
    <source>
        <dbReference type="Proteomes" id="UP000181936"/>
    </source>
</evidence>
<accession>A0A1L3MX63</accession>
<dbReference type="SUPFAM" id="SSF56281">
    <property type="entry name" value="Metallo-hydrolase/oxidoreductase"/>
    <property type="match status" value="1"/>
</dbReference>
<dbReference type="PANTHER" id="PTHR42951">
    <property type="entry name" value="METALLO-BETA-LACTAMASE DOMAIN-CONTAINING"/>
    <property type="match status" value="1"/>
</dbReference>
<reference evidence="2 3" key="1">
    <citation type="journal article" date="2016" name="Sci. Rep.">
        <title>Complete genome sequence and transcriptomic analysis of a novel marine strain Bacillus weihaiensis reveals the mechanism of brown algae degradation.</title>
        <authorList>
            <person name="Zhu Y."/>
            <person name="Chen P."/>
            <person name="Bao Y."/>
            <person name="Men Y."/>
            <person name="Zeng Y."/>
            <person name="Yang J."/>
            <person name="Sun J."/>
            <person name="Sun Y."/>
        </authorList>
    </citation>
    <scope>NUCLEOTIDE SEQUENCE [LARGE SCALE GENOMIC DNA]</scope>
    <source>
        <strain evidence="2 3">Alg07</strain>
    </source>
</reference>
<dbReference type="PANTHER" id="PTHR42951:SF17">
    <property type="entry name" value="METALLO-BETA-LACTAMASE DOMAIN-CONTAINING PROTEIN"/>
    <property type="match status" value="1"/>
</dbReference>
<dbReference type="OrthoDB" id="9802248at2"/>
<dbReference type="SMART" id="SM00849">
    <property type="entry name" value="Lactamase_B"/>
    <property type="match status" value="1"/>
</dbReference>
<dbReference type="InterPro" id="IPR001279">
    <property type="entry name" value="Metallo-B-lactamas"/>
</dbReference>
<dbReference type="Pfam" id="PF00753">
    <property type="entry name" value="Lactamase_B"/>
    <property type="match status" value="1"/>
</dbReference>
<organism evidence="2 3">
    <name type="scientific">Bacillus weihaiensis</name>
    <dbReference type="NCBI Taxonomy" id="1547283"/>
    <lineage>
        <taxon>Bacteria</taxon>
        <taxon>Bacillati</taxon>
        <taxon>Bacillota</taxon>
        <taxon>Bacilli</taxon>
        <taxon>Bacillales</taxon>
        <taxon>Bacillaceae</taxon>
        <taxon>Bacillus</taxon>
    </lineage>
</organism>
<dbReference type="KEGG" id="bwh:A9C19_03495"/>
<keyword evidence="3" id="KW-1185">Reference proteome</keyword>
<gene>
    <name evidence="2" type="ORF">A9C19_03495</name>
</gene>
<feature type="domain" description="Metallo-beta-lactamase" evidence="1">
    <location>
        <begin position="25"/>
        <end position="235"/>
    </location>
</feature>
<dbReference type="InterPro" id="IPR036866">
    <property type="entry name" value="RibonucZ/Hydroxyglut_hydro"/>
</dbReference>
<dbReference type="RefSeq" id="WP_072581725.1">
    <property type="nucleotide sequence ID" value="NZ_CP016020.1"/>
</dbReference>
<dbReference type="InterPro" id="IPR050855">
    <property type="entry name" value="NDM-1-like"/>
</dbReference>
<dbReference type="Gene3D" id="3.60.15.10">
    <property type="entry name" value="Ribonuclease Z/Hydroxyacylglutathione hydrolase-like"/>
    <property type="match status" value="1"/>
</dbReference>
<protein>
    <submittedName>
        <fullName evidence="2">MBL fold metallo-hydrolase</fullName>
    </submittedName>
</protein>
<evidence type="ECO:0000259" key="1">
    <source>
        <dbReference type="SMART" id="SM00849"/>
    </source>
</evidence>
<proteinExistence type="predicted"/>
<dbReference type="GO" id="GO:0016787">
    <property type="term" value="F:hydrolase activity"/>
    <property type="evidence" value="ECO:0007669"/>
    <property type="project" value="UniProtKB-KW"/>
</dbReference>
<sequence length="267" mass="29513">MPITSVTSGMGIEVLPDIFCLSVQIVNVCFIGDPKVSNEFILVDAGMPGSADLIMKEARKRFGEDATLTSIILTHGHFDHVGALHDLLKEWNVPVYAHPLEAPYLTGKSNYPPPNPEIEGLIAKMSPMFPRHSIDISSHLNLLNDDGNIPTLSEWRYIHTPGHTPGHISLFREQDRALIAGDAFTNVEQESLYEVMTQKQEIHGPPAYFTTDWTAASESVKKLEALNPLIAVSGHGLPLADDELTTDLKRLAENFNETEIPENVKQN</sequence>
<evidence type="ECO:0000313" key="2">
    <source>
        <dbReference type="EMBL" id="APH06939.1"/>
    </source>
</evidence>
<name>A0A1L3MX63_9BACI</name>
<dbReference type="EMBL" id="CP016020">
    <property type="protein sequence ID" value="APH06939.1"/>
    <property type="molecule type" value="Genomic_DNA"/>
</dbReference>
<dbReference type="AlphaFoldDB" id="A0A1L3MX63"/>